<comment type="caution">
    <text evidence="2">The sequence shown here is derived from an EMBL/GenBank/DDBJ whole genome shotgun (WGS) entry which is preliminary data.</text>
</comment>
<gene>
    <name evidence="2" type="ORF">OKA05_12615</name>
</gene>
<keyword evidence="3" id="KW-1185">Reference proteome</keyword>
<keyword evidence="1" id="KW-0704">Schiff base</keyword>
<dbReference type="InterPro" id="IPR013785">
    <property type="entry name" value="Aldolase_TIM"/>
</dbReference>
<organism evidence="2 3">
    <name type="scientific">Luteolibacter arcticus</name>
    <dbReference type="NCBI Taxonomy" id="1581411"/>
    <lineage>
        <taxon>Bacteria</taxon>
        <taxon>Pseudomonadati</taxon>
        <taxon>Verrucomicrobiota</taxon>
        <taxon>Verrucomicrobiia</taxon>
        <taxon>Verrucomicrobiales</taxon>
        <taxon>Verrucomicrobiaceae</taxon>
        <taxon>Luteolibacter</taxon>
    </lineage>
</organism>
<dbReference type="Pfam" id="PF00923">
    <property type="entry name" value="TAL_FSA"/>
    <property type="match status" value="1"/>
</dbReference>
<evidence type="ECO:0008006" key="4">
    <source>
        <dbReference type="Google" id="ProtNLM"/>
    </source>
</evidence>
<dbReference type="Gene3D" id="3.20.20.70">
    <property type="entry name" value="Aldolase class I"/>
    <property type="match status" value="1"/>
</dbReference>
<dbReference type="RefSeq" id="WP_264487505.1">
    <property type="nucleotide sequence ID" value="NZ_JAPDDT010000004.1"/>
</dbReference>
<dbReference type="Proteomes" id="UP001320876">
    <property type="component" value="Unassembled WGS sequence"/>
</dbReference>
<evidence type="ECO:0000256" key="1">
    <source>
        <dbReference type="ARBA" id="ARBA00023270"/>
    </source>
</evidence>
<name>A0ABT3GIR0_9BACT</name>
<sequence length="227" mass="23987">MSDLLVTPAVRPRLWVAGPVDEILAAAATGLVEAVVTNPDVLASWREADGVPPERTAARIAGDTGLPVFLQLRGPDRESFLRQAAAIRALDPRLLPKIPATAEGFSAAAALRDAPVLITAVATLAQAAAAAAAGARFLCPYFARMRDLGMDPARLCFEASRLSAAMELVPASLRTVDDFELALRSGSTGGIVFTGLFREMLEHDNVLRAMDGFEPAWTKCSGSILCT</sequence>
<dbReference type="InterPro" id="IPR001585">
    <property type="entry name" value="TAL/FSA"/>
</dbReference>
<protein>
    <recommendedName>
        <fullName evidence="4">Transaldolase</fullName>
    </recommendedName>
</protein>
<proteinExistence type="predicted"/>
<evidence type="ECO:0000313" key="2">
    <source>
        <dbReference type="EMBL" id="MCW1923400.1"/>
    </source>
</evidence>
<dbReference type="SUPFAM" id="SSF51569">
    <property type="entry name" value="Aldolase"/>
    <property type="match status" value="1"/>
</dbReference>
<dbReference type="EMBL" id="JAPDDT010000004">
    <property type="protein sequence ID" value="MCW1923400.1"/>
    <property type="molecule type" value="Genomic_DNA"/>
</dbReference>
<evidence type="ECO:0000313" key="3">
    <source>
        <dbReference type="Proteomes" id="UP001320876"/>
    </source>
</evidence>
<accession>A0ABT3GIR0</accession>
<reference evidence="2 3" key="1">
    <citation type="submission" date="2022-10" db="EMBL/GenBank/DDBJ databases">
        <title>Luteolibacter arcticus strain CCTCC AB 2014275, whole genome shotgun sequencing project.</title>
        <authorList>
            <person name="Zhao G."/>
            <person name="Shen L."/>
        </authorList>
    </citation>
    <scope>NUCLEOTIDE SEQUENCE [LARGE SCALE GENOMIC DNA]</scope>
    <source>
        <strain evidence="2 3">CCTCC AB 2014275</strain>
    </source>
</reference>